<protein>
    <recommendedName>
        <fullName evidence="3">Reverse transcriptase</fullName>
    </recommendedName>
</protein>
<comment type="caution">
    <text evidence="1">The sequence shown here is derived from an EMBL/GenBank/DDBJ whole genome shotgun (WGS) entry which is preliminary data.</text>
</comment>
<accession>A0ABD2R6N0</accession>
<dbReference type="PANTHER" id="PTHR33116">
    <property type="entry name" value="REVERSE TRANSCRIPTASE ZINC-BINDING DOMAIN-CONTAINING PROTEIN-RELATED-RELATED"/>
    <property type="match status" value="1"/>
</dbReference>
<dbReference type="PANTHER" id="PTHR33116:SF66">
    <property type="entry name" value="REVERSE TRANSCRIPTASE ZINC-BINDING DOMAIN-CONTAINING PROTEIN"/>
    <property type="match status" value="1"/>
</dbReference>
<dbReference type="Proteomes" id="UP001627284">
    <property type="component" value="Unassembled WGS sequence"/>
</dbReference>
<evidence type="ECO:0000313" key="1">
    <source>
        <dbReference type="EMBL" id="KAL3326576.1"/>
    </source>
</evidence>
<proteinExistence type="predicted"/>
<organism evidence="1 2">
    <name type="scientific">Solanum stoloniferum</name>
    <dbReference type="NCBI Taxonomy" id="62892"/>
    <lineage>
        <taxon>Eukaryota</taxon>
        <taxon>Viridiplantae</taxon>
        <taxon>Streptophyta</taxon>
        <taxon>Embryophyta</taxon>
        <taxon>Tracheophyta</taxon>
        <taxon>Spermatophyta</taxon>
        <taxon>Magnoliopsida</taxon>
        <taxon>eudicotyledons</taxon>
        <taxon>Gunneridae</taxon>
        <taxon>Pentapetalae</taxon>
        <taxon>asterids</taxon>
        <taxon>lamiids</taxon>
        <taxon>Solanales</taxon>
        <taxon>Solanaceae</taxon>
        <taxon>Solanoideae</taxon>
        <taxon>Solaneae</taxon>
        <taxon>Solanum</taxon>
    </lineage>
</organism>
<dbReference type="AlphaFoldDB" id="A0ABD2R6N0"/>
<sequence length="102" mass="11887">MEELPFKYLGVPLSTKKLKVIQWCSFINKIMFRINSWIARKLSYAGRTQLVQTVLFGVQSYWAQLFIIPAKIIKLIEGLCRSYLWSGVGYVTKKALIAWERV</sequence>
<keyword evidence="2" id="KW-1185">Reference proteome</keyword>
<evidence type="ECO:0008006" key="3">
    <source>
        <dbReference type="Google" id="ProtNLM"/>
    </source>
</evidence>
<dbReference type="EMBL" id="JBJKTR010000022">
    <property type="protein sequence ID" value="KAL3326576.1"/>
    <property type="molecule type" value="Genomic_DNA"/>
</dbReference>
<evidence type="ECO:0000313" key="2">
    <source>
        <dbReference type="Proteomes" id="UP001627284"/>
    </source>
</evidence>
<name>A0ABD2R6N0_9SOLN</name>
<gene>
    <name evidence="1" type="ORF">AABB24_037315</name>
</gene>
<reference evidence="1 2" key="1">
    <citation type="submission" date="2024-05" db="EMBL/GenBank/DDBJ databases">
        <title>De novo assembly of an allotetraploid wild potato.</title>
        <authorList>
            <person name="Hosaka A.J."/>
        </authorList>
    </citation>
    <scope>NUCLEOTIDE SEQUENCE [LARGE SCALE GENOMIC DNA]</scope>
    <source>
        <tissue evidence="1">Young leaves</tissue>
    </source>
</reference>